<dbReference type="Proteomes" id="UP000002866">
    <property type="component" value="Chromosome 4"/>
</dbReference>
<evidence type="ECO:0000313" key="3">
    <source>
        <dbReference type="Proteomes" id="UP000002866"/>
    </source>
</evidence>
<dbReference type="OMA" id="KQTAQEH"/>
<feature type="region of interest" description="Disordered" evidence="1">
    <location>
        <begin position="119"/>
        <end position="161"/>
    </location>
</feature>
<organism evidence="2 3">
    <name type="scientific">Henningerozyma blattae (strain ATCC 34711 / CBS 6284 / DSM 70876 / NBRC 10599 / NRRL Y-10934 / UCD 77-7)</name>
    <name type="common">Yeast</name>
    <name type="synonym">Tetrapisispora blattae</name>
    <dbReference type="NCBI Taxonomy" id="1071380"/>
    <lineage>
        <taxon>Eukaryota</taxon>
        <taxon>Fungi</taxon>
        <taxon>Dikarya</taxon>
        <taxon>Ascomycota</taxon>
        <taxon>Saccharomycotina</taxon>
        <taxon>Saccharomycetes</taxon>
        <taxon>Saccharomycetales</taxon>
        <taxon>Saccharomycetaceae</taxon>
        <taxon>Henningerozyma</taxon>
    </lineage>
</organism>
<reference evidence="2 3" key="1">
    <citation type="journal article" date="2011" name="Proc. Natl. Acad. Sci. U.S.A.">
        <title>Evolutionary erosion of yeast sex chromosomes by mating-type switching accidents.</title>
        <authorList>
            <person name="Gordon J.L."/>
            <person name="Armisen D."/>
            <person name="Proux-Wera E."/>
            <person name="Oheigeartaigh S.S."/>
            <person name="Byrne K.P."/>
            <person name="Wolfe K.H."/>
        </authorList>
    </citation>
    <scope>NUCLEOTIDE SEQUENCE [LARGE SCALE GENOMIC DNA]</scope>
    <source>
        <strain evidence="3">ATCC 34711 / CBS 6284 / DSM 70876 / NBRC 10599 / NRRL Y-10934 / UCD 77-7</strain>
    </source>
</reference>
<proteinExistence type="predicted"/>
<evidence type="ECO:0000256" key="1">
    <source>
        <dbReference type="SAM" id="MobiDB-lite"/>
    </source>
</evidence>
<keyword evidence="3" id="KW-1185">Reference proteome</keyword>
<dbReference type="GO" id="GO:0003723">
    <property type="term" value="F:RNA binding"/>
    <property type="evidence" value="ECO:0007669"/>
    <property type="project" value="EnsemblFungi"/>
</dbReference>
<protein>
    <submittedName>
        <fullName evidence="2">Uncharacterized protein</fullName>
    </submittedName>
</protein>
<accession>I2H3A5</accession>
<dbReference type="AlphaFoldDB" id="I2H3A5"/>
<gene>
    <name evidence="2" type="primary">TBLA0D03570</name>
    <name evidence="2" type="ORF">TBLA_0D03570</name>
</gene>
<dbReference type="Gene3D" id="3.30.70.330">
    <property type="match status" value="1"/>
</dbReference>
<dbReference type="OrthoDB" id="1099063at2759"/>
<dbReference type="KEGG" id="tbl:TBLA_0D03570"/>
<dbReference type="STRING" id="1071380.I2H3A5"/>
<dbReference type="InParanoid" id="I2H3A5"/>
<dbReference type="GO" id="GO:0016973">
    <property type="term" value="P:poly(A)+ mRNA export from nucleus"/>
    <property type="evidence" value="ECO:0007669"/>
    <property type="project" value="EnsemblFungi"/>
</dbReference>
<sequence length="161" mass="18650">MSDATRHVTVSMVYNYRRRDLRNGLASRLGIRDKSVPEKRLRISKIGLDVSDYEIEDLLKSMGHEIKYSKTFDTKEERVVVVEFKDESVLREVVEKYQGYELNGGKVFVEVFERRPARGRPVARPPRRGGRGGKSFRSGRRSPERSAEQLDSELEQYLQGK</sequence>
<dbReference type="SUPFAM" id="SSF54928">
    <property type="entry name" value="RNA-binding domain, RBD"/>
    <property type="match status" value="1"/>
</dbReference>
<dbReference type="EMBL" id="HE806319">
    <property type="protein sequence ID" value="CCH60857.1"/>
    <property type="molecule type" value="Genomic_DNA"/>
</dbReference>
<evidence type="ECO:0000313" key="2">
    <source>
        <dbReference type="EMBL" id="CCH60857.1"/>
    </source>
</evidence>
<dbReference type="GO" id="GO:0005634">
    <property type="term" value="C:nucleus"/>
    <property type="evidence" value="ECO:0007669"/>
    <property type="project" value="EnsemblFungi"/>
</dbReference>
<name>I2H3A5_HENB6</name>
<dbReference type="RefSeq" id="XP_004180376.1">
    <property type="nucleotide sequence ID" value="XM_004180328.1"/>
</dbReference>
<dbReference type="GeneID" id="14495893"/>
<dbReference type="eggNOG" id="ENOG502S444">
    <property type="taxonomic scope" value="Eukaryota"/>
</dbReference>
<dbReference type="HOGENOM" id="CLU_111217_0_0_1"/>
<dbReference type="InterPro" id="IPR012677">
    <property type="entry name" value="Nucleotide-bd_a/b_plait_sf"/>
</dbReference>
<dbReference type="FunCoup" id="I2H3A5">
    <property type="interactions" value="205"/>
</dbReference>
<dbReference type="InterPro" id="IPR035979">
    <property type="entry name" value="RBD_domain_sf"/>
</dbReference>